<dbReference type="Proteomes" id="UP000823749">
    <property type="component" value="Chromosome 5"/>
</dbReference>
<accession>A0AAV6KAE4</accession>
<protein>
    <recommendedName>
        <fullName evidence="4">EGF-like domain-containing protein</fullName>
    </recommendedName>
</protein>
<keyword evidence="1" id="KW-0472">Membrane</keyword>
<keyword evidence="3" id="KW-1185">Reference proteome</keyword>
<keyword evidence="1" id="KW-0812">Transmembrane</keyword>
<organism evidence="2 3">
    <name type="scientific">Rhododendron griersonianum</name>
    <dbReference type="NCBI Taxonomy" id="479676"/>
    <lineage>
        <taxon>Eukaryota</taxon>
        <taxon>Viridiplantae</taxon>
        <taxon>Streptophyta</taxon>
        <taxon>Embryophyta</taxon>
        <taxon>Tracheophyta</taxon>
        <taxon>Spermatophyta</taxon>
        <taxon>Magnoliopsida</taxon>
        <taxon>eudicotyledons</taxon>
        <taxon>Gunneridae</taxon>
        <taxon>Pentapetalae</taxon>
        <taxon>asterids</taxon>
        <taxon>Ericales</taxon>
        <taxon>Ericaceae</taxon>
        <taxon>Ericoideae</taxon>
        <taxon>Rhodoreae</taxon>
        <taxon>Rhododendron</taxon>
    </lineage>
</organism>
<sequence length="110" mass="12175">MDSGSLFGFSCECDNGWKRTPFDNETNFEFLPCIIPNCKLSLSLSLSNPTILSLSFVLSISIACYWIYCGEGTCTKNSTYSHTCQCDSGSYNLLSIPVFPCYSNCKTSKL</sequence>
<keyword evidence="1" id="KW-1133">Transmembrane helix</keyword>
<evidence type="ECO:0000256" key="1">
    <source>
        <dbReference type="SAM" id="Phobius"/>
    </source>
</evidence>
<evidence type="ECO:0008006" key="4">
    <source>
        <dbReference type="Google" id="ProtNLM"/>
    </source>
</evidence>
<evidence type="ECO:0000313" key="3">
    <source>
        <dbReference type="Proteomes" id="UP000823749"/>
    </source>
</evidence>
<dbReference type="PANTHER" id="PTHR33881:SF10">
    <property type="entry name" value="SLIT HOMOLOG 2 PROTEIN-LIKE"/>
    <property type="match status" value="1"/>
</dbReference>
<dbReference type="EMBL" id="JACTNZ010000005">
    <property type="protein sequence ID" value="KAG5549435.1"/>
    <property type="molecule type" value="Genomic_DNA"/>
</dbReference>
<evidence type="ECO:0000313" key="2">
    <source>
        <dbReference type="EMBL" id="KAG5549435.1"/>
    </source>
</evidence>
<gene>
    <name evidence="2" type="ORF">RHGRI_014695</name>
</gene>
<comment type="caution">
    <text evidence="2">The sequence shown here is derived from an EMBL/GenBank/DDBJ whole genome shotgun (WGS) entry which is preliminary data.</text>
</comment>
<dbReference type="AlphaFoldDB" id="A0AAV6KAE4"/>
<feature type="transmembrane region" description="Helical" evidence="1">
    <location>
        <begin position="50"/>
        <end position="68"/>
    </location>
</feature>
<proteinExistence type="predicted"/>
<dbReference type="PANTHER" id="PTHR33881">
    <property type="entry name" value="NEUROGENIC LOCUS NOTCH-LIKE PROTEIN"/>
    <property type="match status" value="1"/>
</dbReference>
<name>A0AAV6KAE4_9ERIC</name>
<reference evidence="2" key="1">
    <citation type="submission" date="2020-08" db="EMBL/GenBank/DDBJ databases">
        <title>Plant Genome Project.</title>
        <authorList>
            <person name="Zhang R.-G."/>
        </authorList>
    </citation>
    <scope>NUCLEOTIDE SEQUENCE</scope>
    <source>
        <strain evidence="2">WSP0</strain>
        <tissue evidence="2">Leaf</tissue>
    </source>
</reference>